<evidence type="ECO:0000313" key="2">
    <source>
        <dbReference type="EMBL" id="CAB3385524.1"/>
    </source>
</evidence>
<reference evidence="2 3" key="1">
    <citation type="submission" date="2020-04" db="EMBL/GenBank/DDBJ databases">
        <authorList>
            <person name="Alioto T."/>
            <person name="Alioto T."/>
            <person name="Gomez Garrido J."/>
        </authorList>
    </citation>
    <scope>NUCLEOTIDE SEQUENCE [LARGE SCALE GENOMIC DNA]</scope>
</reference>
<sequence length="124" mass="13789">MSYGIVIWGASDGALRTVFVAQKRLIRALAGERPAPRTAAFFFFFFNASPIVLMIFTVGSTSVVVRGRRLTPSGSSSLFEKEPTIPSPSSSCTLYKGYFLGMTLYMLNASSVQPCRYFFWKTFL</sequence>
<dbReference type="AlphaFoldDB" id="A0A8S1DP76"/>
<comment type="caution">
    <text evidence="2">The sequence shown here is derived from an EMBL/GenBank/DDBJ whole genome shotgun (WGS) entry which is preliminary data.</text>
</comment>
<evidence type="ECO:0000256" key="1">
    <source>
        <dbReference type="SAM" id="Phobius"/>
    </source>
</evidence>
<gene>
    <name evidence="2" type="ORF">CLODIP_2_CD12185</name>
</gene>
<name>A0A8S1DP76_9INSE</name>
<dbReference type="EMBL" id="CADEPI010000418">
    <property type="protein sequence ID" value="CAB3385524.1"/>
    <property type="molecule type" value="Genomic_DNA"/>
</dbReference>
<keyword evidence="3" id="KW-1185">Reference proteome</keyword>
<keyword evidence="1" id="KW-0812">Transmembrane</keyword>
<keyword evidence="1" id="KW-1133">Transmembrane helix</keyword>
<protein>
    <submittedName>
        <fullName evidence="2">Uncharacterized protein</fullName>
    </submittedName>
</protein>
<accession>A0A8S1DP76</accession>
<dbReference type="Proteomes" id="UP000494165">
    <property type="component" value="Unassembled WGS sequence"/>
</dbReference>
<keyword evidence="1" id="KW-0472">Membrane</keyword>
<dbReference type="OrthoDB" id="414730at2759"/>
<feature type="transmembrane region" description="Helical" evidence="1">
    <location>
        <begin position="39"/>
        <end position="65"/>
    </location>
</feature>
<evidence type="ECO:0000313" key="3">
    <source>
        <dbReference type="Proteomes" id="UP000494165"/>
    </source>
</evidence>
<proteinExistence type="predicted"/>
<organism evidence="2 3">
    <name type="scientific">Cloeon dipterum</name>
    <dbReference type="NCBI Taxonomy" id="197152"/>
    <lineage>
        <taxon>Eukaryota</taxon>
        <taxon>Metazoa</taxon>
        <taxon>Ecdysozoa</taxon>
        <taxon>Arthropoda</taxon>
        <taxon>Hexapoda</taxon>
        <taxon>Insecta</taxon>
        <taxon>Pterygota</taxon>
        <taxon>Palaeoptera</taxon>
        <taxon>Ephemeroptera</taxon>
        <taxon>Pisciforma</taxon>
        <taxon>Baetidae</taxon>
        <taxon>Cloeon</taxon>
    </lineage>
</organism>